<proteinExistence type="predicted"/>
<reference evidence="1" key="1">
    <citation type="submission" date="2008-02" db="EMBL/GenBank/DDBJ databases">
        <title>Complete sequence of Yersinia pseudotuberculosis YPIII.</title>
        <authorList>
            <consortium name="US DOE Joint Genome Institute"/>
            <person name="Challacombe J.F."/>
            <person name="Bruce D."/>
            <person name="Detter J.C."/>
            <person name="Green L."/>
            <person name="Land M."/>
            <person name="Munk C."/>
            <person name="Lindler L.E."/>
            <person name="Nikolich M.P."/>
            <person name="Brettin T."/>
        </authorList>
    </citation>
    <scope>NUCLEOTIDE SEQUENCE</scope>
    <source>
        <strain evidence="1">YPIII</strain>
    </source>
</reference>
<name>A0A0H3B1B6_YERPY</name>
<evidence type="ECO:0000313" key="1">
    <source>
        <dbReference type="EMBL" id="ACA67537.1"/>
    </source>
</evidence>
<organism evidence="1">
    <name type="scientific">Yersinia pseudotuberculosis serotype O:3 (strain YPIII)</name>
    <dbReference type="NCBI Taxonomy" id="502800"/>
    <lineage>
        <taxon>Bacteria</taxon>
        <taxon>Pseudomonadati</taxon>
        <taxon>Pseudomonadota</taxon>
        <taxon>Gammaproteobacteria</taxon>
        <taxon>Enterobacterales</taxon>
        <taxon>Yersiniaceae</taxon>
        <taxon>Yersinia</taxon>
    </lineage>
</organism>
<dbReference type="PATRIC" id="fig|502800.11.peg.1874"/>
<gene>
    <name evidence="1" type="ordered locus">YPK_1239</name>
</gene>
<protein>
    <submittedName>
        <fullName evidence="1">Uncharacterized protein</fullName>
    </submittedName>
</protein>
<accession>A0A0H3B1B6</accession>
<dbReference type="InterPro" id="IPR054496">
    <property type="entry name" value="E217_GP41"/>
</dbReference>
<dbReference type="RefSeq" id="WP_012303826.1">
    <property type="nucleotide sequence ID" value="NZ_CP009792.1"/>
</dbReference>
<dbReference type="AlphaFoldDB" id="A0A0H3B1B6"/>
<dbReference type="KEGG" id="ypy:YPK_1239"/>
<sequence length="279" mass="30883">MELDPRIISLSIEIDGKLHVYTDLYISASGQKTAGSLQNECTIKIANLKQSDRNFLITETSPLNRPRRRKKIILFAGRKSYGTFKVFEGDIIGCTPSQPPDIMLTMKARTGAFFMTDMLSSSYAAAVPLSKIAADTAQSMDLTLDFQASDKNISNYNFTGAKLKQVDKLGSAGSYNAYIDDDRLIIKNRDVPLLNETVTLNKNTGMIGVPEVTEEGVKVKYLLDPSSRPGASLTIESDLNPAANGTFVIYKLSYDISNRDTPFYHTAECRRLGLWQTLL</sequence>
<dbReference type="Pfam" id="PF22759">
    <property type="entry name" value="E217_GP41"/>
    <property type="match status" value="1"/>
</dbReference>
<dbReference type="EMBL" id="CP000950">
    <property type="protein sequence ID" value="ACA67537.1"/>
    <property type="molecule type" value="Genomic_DNA"/>
</dbReference>